<reference evidence="2" key="1">
    <citation type="journal article" date="2024" name="Front. Bioeng. Biotechnol.">
        <title>Genome-scale model development and genomic sequencing of the oleaginous clade Lipomyces.</title>
        <authorList>
            <person name="Czajka J.J."/>
            <person name="Han Y."/>
            <person name="Kim J."/>
            <person name="Mondo S.J."/>
            <person name="Hofstad B.A."/>
            <person name="Robles A."/>
            <person name="Haridas S."/>
            <person name="Riley R."/>
            <person name="LaButti K."/>
            <person name="Pangilinan J."/>
            <person name="Andreopoulos W."/>
            <person name="Lipzen A."/>
            <person name="Yan J."/>
            <person name="Wang M."/>
            <person name="Ng V."/>
            <person name="Grigoriev I.V."/>
            <person name="Spatafora J.W."/>
            <person name="Magnuson J.K."/>
            <person name="Baker S.E."/>
            <person name="Pomraning K.R."/>
        </authorList>
    </citation>
    <scope>NUCLEOTIDE SEQUENCE [LARGE SCALE GENOMIC DNA]</scope>
    <source>
        <strain evidence="2">CBS 7786</strain>
    </source>
</reference>
<keyword evidence="2" id="KW-1185">Reference proteome</keyword>
<dbReference type="EMBL" id="MU971453">
    <property type="protein sequence ID" value="KAK9234719.1"/>
    <property type="molecule type" value="Genomic_DNA"/>
</dbReference>
<accession>A0ACC3SUC7</accession>
<comment type="caution">
    <text evidence="1">The sequence shown here is derived from an EMBL/GenBank/DDBJ whole genome shotgun (WGS) entry which is preliminary data.</text>
</comment>
<evidence type="ECO:0000313" key="1">
    <source>
        <dbReference type="EMBL" id="KAK9234719.1"/>
    </source>
</evidence>
<name>A0ACC3SUC7_LIPKO</name>
<proteinExistence type="predicted"/>
<dbReference type="Proteomes" id="UP001433508">
    <property type="component" value="Unassembled WGS sequence"/>
</dbReference>
<gene>
    <name evidence="1" type="ORF">V1525DRAFT_459166</name>
</gene>
<sequence length="303" mass="33368">MASRNRQVPTFRVCGPAYDLTAQCDTASTPSQAADAVASIDILEDTSDGLDSEPDLPTVAETVTAAGIGHSAVPTAARQSAASPVPSVVATPAPRSRVYYTEDHKVHIAKLCDEYQNEYTAGNRTKFFEKIASLFNEEYDLNTPTVRALVVNMLKKRRAELKEKSGAAEADTDLKQALDSFLGRFDGVNAEVSSERSSERQRAEELREEQELARRVRDQMLWGRGTDESDAEESTSQERRKHVRRRSRRSEGTTTVDIGLGPASAHTASVFERGIDKLIAAPIVVQNERDVEERRLRTASGPF</sequence>
<evidence type="ECO:0000313" key="2">
    <source>
        <dbReference type="Proteomes" id="UP001433508"/>
    </source>
</evidence>
<protein>
    <submittedName>
        <fullName evidence="1">Uncharacterized protein</fullName>
    </submittedName>
</protein>
<organism evidence="1 2">
    <name type="scientific">Lipomyces kononenkoae</name>
    <name type="common">Yeast</name>
    <dbReference type="NCBI Taxonomy" id="34357"/>
    <lineage>
        <taxon>Eukaryota</taxon>
        <taxon>Fungi</taxon>
        <taxon>Dikarya</taxon>
        <taxon>Ascomycota</taxon>
        <taxon>Saccharomycotina</taxon>
        <taxon>Lipomycetes</taxon>
        <taxon>Lipomycetales</taxon>
        <taxon>Lipomycetaceae</taxon>
        <taxon>Lipomyces</taxon>
    </lineage>
</organism>